<dbReference type="PANTHER" id="PTHR35024">
    <property type="entry name" value="HYPOTHETICAL CYTOSOLIC PROTEIN"/>
    <property type="match status" value="1"/>
</dbReference>
<sequence>MVVKKNKIAESEINAFVGEGASIKGTLSYQGTVRIDGKIEGEIITTGNLIIGKNAVVEADIQVSSVSVSGKVVGSIHAKENIFLHKSAKVYGNLYTPSLTMEEGVFFQGNCQMEENVTKIPLLEIPERTLLSE</sequence>
<evidence type="ECO:0000313" key="2">
    <source>
        <dbReference type="EMBL" id="MFC1849749.1"/>
    </source>
</evidence>
<dbReference type="Proteomes" id="UP001594351">
    <property type="component" value="Unassembled WGS sequence"/>
</dbReference>
<comment type="similarity">
    <text evidence="1">Belongs to the bactofilin family.</text>
</comment>
<accession>A0ABV6YU88</accession>
<name>A0ABV6YU88_UNCC1</name>
<dbReference type="InterPro" id="IPR007607">
    <property type="entry name" value="BacA/B"/>
</dbReference>
<reference evidence="2 3" key="1">
    <citation type="submission" date="2024-09" db="EMBL/GenBank/DDBJ databases">
        <title>Laminarin stimulates single cell rates of sulfate reduction while oxygen inhibits transcriptomic activity in coastal marine sediment.</title>
        <authorList>
            <person name="Lindsay M."/>
            <person name="Orcutt B."/>
            <person name="Emerson D."/>
            <person name="Stepanauskas R."/>
            <person name="D'Angelo T."/>
        </authorList>
    </citation>
    <scope>NUCLEOTIDE SEQUENCE [LARGE SCALE GENOMIC DNA]</scope>
    <source>
        <strain evidence="2">SAG AM-311-K15</strain>
    </source>
</reference>
<proteinExistence type="inferred from homology"/>
<evidence type="ECO:0000313" key="3">
    <source>
        <dbReference type="Proteomes" id="UP001594351"/>
    </source>
</evidence>
<comment type="caution">
    <text evidence="2">The sequence shown here is derived from an EMBL/GenBank/DDBJ whole genome shotgun (WGS) entry which is preliminary data.</text>
</comment>
<keyword evidence="3" id="KW-1185">Reference proteome</keyword>
<dbReference type="Pfam" id="PF04519">
    <property type="entry name" value="Bactofilin"/>
    <property type="match status" value="1"/>
</dbReference>
<protein>
    <submittedName>
        <fullName evidence="2">Polymer-forming cytoskeletal protein</fullName>
    </submittedName>
</protein>
<organism evidence="2 3">
    <name type="scientific">candidate division CSSED10-310 bacterium</name>
    <dbReference type="NCBI Taxonomy" id="2855610"/>
    <lineage>
        <taxon>Bacteria</taxon>
        <taxon>Bacteria division CSSED10-310</taxon>
    </lineage>
</organism>
<dbReference type="Gene3D" id="2.160.10.10">
    <property type="entry name" value="Hexapeptide repeat proteins"/>
    <property type="match status" value="1"/>
</dbReference>
<gene>
    <name evidence="2" type="ORF">ACFL27_06030</name>
</gene>
<dbReference type="EMBL" id="JBHPBY010000057">
    <property type="protein sequence ID" value="MFC1849749.1"/>
    <property type="molecule type" value="Genomic_DNA"/>
</dbReference>
<evidence type="ECO:0000256" key="1">
    <source>
        <dbReference type="ARBA" id="ARBA00044755"/>
    </source>
</evidence>
<dbReference type="PANTHER" id="PTHR35024:SF4">
    <property type="entry name" value="POLYMER-FORMING CYTOSKELETAL PROTEIN"/>
    <property type="match status" value="1"/>
</dbReference>